<dbReference type="Pfam" id="PF15072">
    <property type="entry name" value="HROB"/>
    <property type="match status" value="1"/>
</dbReference>
<evidence type="ECO:0000313" key="4">
    <source>
        <dbReference type="Proteomes" id="UP000070444"/>
    </source>
</evidence>
<dbReference type="InterPro" id="IPR058570">
    <property type="entry name" value="HROB_OB"/>
</dbReference>
<feature type="compositionally biased region" description="Low complexity" evidence="1">
    <location>
        <begin position="17"/>
        <end position="33"/>
    </location>
</feature>
<evidence type="ECO:0000259" key="2">
    <source>
        <dbReference type="Pfam" id="PF15072"/>
    </source>
</evidence>
<feature type="compositionally biased region" description="Basic and acidic residues" evidence="1">
    <location>
        <begin position="242"/>
        <end position="263"/>
    </location>
</feature>
<feature type="region of interest" description="Disordered" evidence="1">
    <location>
        <begin position="275"/>
        <end position="462"/>
    </location>
</feature>
<evidence type="ECO:0000256" key="1">
    <source>
        <dbReference type="SAM" id="MobiDB-lite"/>
    </source>
</evidence>
<feature type="compositionally biased region" description="Polar residues" evidence="1">
    <location>
        <begin position="364"/>
        <end position="398"/>
    </location>
</feature>
<organism evidence="3 4">
    <name type="scientific">Conidiobolus coronatus (strain ATCC 28846 / CBS 209.66 / NRRL 28638)</name>
    <name type="common">Delacroixia coronata</name>
    <dbReference type="NCBI Taxonomy" id="796925"/>
    <lineage>
        <taxon>Eukaryota</taxon>
        <taxon>Fungi</taxon>
        <taxon>Fungi incertae sedis</taxon>
        <taxon>Zoopagomycota</taxon>
        <taxon>Entomophthoromycotina</taxon>
        <taxon>Entomophthoromycetes</taxon>
        <taxon>Entomophthorales</taxon>
        <taxon>Ancylistaceae</taxon>
        <taxon>Conidiobolus</taxon>
    </lineage>
</organism>
<feature type="compositionally biased region" description="Low complexity" evidence="1">
    <location>
        <begin position="331"/>
        <end position="356"/>
    </location>
</feature>
<protein>
    <recommendedName>
        <fullName evidence="2">Homologous recombination OB-fold protein OB-fold domain-containing protein</fullName>
    </recommendedName>
</protein>
<proteinExistence type="predicted"/>
<reference evidence="3 4" key="1">
    <citation type="journal article" date="2015" name="Genome Biol. Evol.">
        <title>Phylogenomic analyses indicate that early fungi evolved digesting cell walls of algal ancestors of land plants.</title>
        <authorList>
            <person name="Chang Y."/>
            <person name="Wang S."/>
            <person name="Sekimoto S."/>
            <person name="Aerts A.L."/>
            <person name="Choi C."/>
            <person name="Clum A."/>
            <person name="LaButti K.M."/>
            <person name="Lindquist E.A."/>
            <person name="Yee Ngan C."/>
            <person name="Ohm R.A."/>
            <person name="Salamov A.A."/>
            <person name="Grigoriev I.V."/>
            <person name="Spatafora J.W."/>
            <person name="Berbee M.L."/>
        </authorList>
    </citation>
    <scope>NUCLEOTIDE SEQUENCE [LARGE SCALE GENOMIC DNA]</scope>
    <source>
        <strain evidence="3 4">NRRL 28638</strain>
    </source>
</reference>
<feature type="region of interest" description="Disordered" evidence="1">
    <location>
        <begin position="233"/>
        <end position="263"/>
    </location>
</feature>
<feature type="compositionally biased region" description="Polar residues" evidence="1">
    <location>
        <begin position="34"/>
        <end position="59"/>
    </location>
</feature>
<name>A0A137PBE3_CONC2</name>
<feature type="compositionally biased region" description="Polar residues" evidence="1">
    <location>
        <begin position="313"/>
        <end position="330"/>
    </location>
</feature>
<sequence>MMDDEIKNLMAKLRKQNNNSTSSSSSVPRFSNSLTNASNTIIPSKHSITSASPSLQLNSKKQKTQKELDSDEELEREISEFNESAMDRKPTTTNLNSRPSNIQLNNSKPKTTGPRPIITSKQNRPNTVDDFDLDEDLESLMDDICGSPKKTDSNNTIKKLNTFGNTDKVISKPNFLNQTISLSQQNSKSQNNIDPMDELDKDLFDLDAELELDFDAPIPAPVPKTTTLQAKSISANQTAKNSETKQEVNKQKPKKETLSDEGDDLYRELMELDEIEDKRSSKTSKLNSAATILGKSDLSSTKSIKNEEFKSPINANKVNSNTSISDQPQISSIKFSNSSHSTTSNNSNVSKTSSVKPYQDRNMSKSPISIESSQTTNENSQASNTSNSKKFTNRSSSILEPEKDSISKKAYSETASFENPRNLSNSFTAPKRVDPASNLNNAFTNRNFSSSKTSDISNKIPSNIPSTQLKKVGFTPLDNPLSKQFFEEDPIQPLQYIGPPGPAGFYAQFGHKLRYTDLTHTQVDKRPGEGEESGGFVKRMKNMELERAKMEEWHLLKKSGWPNFLHHYEQNEYKELGMNIQANSIDNIYSDDYKELRVPYLALVIKTIEYSDSDGGFSFFDSKNRIEASVSQSLIEEYEHYCKPGMVWVLENPTLYKPKKGDYHLVIHHSNLVQVFLAGRKPDGTRQEPMSIRDFKPLNHGDQSNTQTQLTSLYDISETDLISINGTGEGQQTDKWDEYLDDDFDEFDLF</sequence>
<gene>
    <name evidence="3" type="ORF">CONCODRAFT_77843</name>
</gene>
<feature type="compositionally biased region" description="Basic and acidic residues" evidence="1">
    <location>
        <begin position="683"/>
        <end position="699"/>
    </location>
</feature>
<feature type="region of interest" description="Disordered" evidence="1">
    <location>
        <begin position="683"/>
        <end position="703"/>
    </location>
</feature>
<dbReference type="EMBL" id="KQ964455">
    <property type="protein sequence ID" value="KXN72327.1"/>
    <property type="molecule type" value="Genomic_DNA"/>
</dbReference>
<dbReference type="GO" id="GO:0000725">
    <property type="term" value="P:recombinational repair"/>
    <property type="evidence" value="ECO:0007669"/>
    <property type="project" value="InterPro"/>
</dbReference>
<keyword evidence="4" id="KW-1185">Reference proteome</keyword>
<feature type="compositionally biased region" description="Polar residues" evidence="1">
    <location>
        <begin position="437"/>
        <end position="462"/>
    </location>
</feature>
<feature type="region of interest" description="Disordered" evidence="1">
    <location>
        <begin position="1"/>
        <end position="129"/>
    </location>
</feature>
<feature type="compositionally biased region" description="Polar residues" evidence="1">
    <location>
        <begin position="91"/>
        <end position="110"/>
    </location>
</feature>
<accession>A0A137PBE3</accession>
<dbReference type="Proteomes" id="UP000070444">
    <property type="component" value="Unassembled WGS sequence"/>
</dbReference>
<feature type="compositionally biased region" description="Polar residues" evidence="1">
    <location>
        <begin position="413"/>
        <end position="428"/>
    </location>
</feature>
<feature type="domain" description="Homologous recombination OB-fold protein OB-fold" evidence="2">
    <location>
        <begin position="597"/>
        <end position="677"/>
    </location>
</feature>
<dbReference type="AlphaFoldDB" id="A0A137PBE3"/>
<feature type="compositionally biased region" description="Basic and acidic residues" evidence="1">
    <location>
        <begin position="400"/>
        <end position="411"/>
    </location>
</feature>
<evidence type="ECO:0000313" key="3">
    <source>
        <dbReference type="EMBL" id="KXN72327.1"/>
    </source>
</evidence>